<dbReference type="Pfam" id="PF05572">
    <property type="entry name" value="Peptidase_M43"/>
    <property type="match status" value="1"/>
</dbReference>
<accession>A0A2C5ZDR7</accession>
<evidence type="ECO:0000256" key="1">
    <source>
        <dbReference type="ARBA" id="ARBA00003174"/>
    </source>
</evidence>
<evidence type="ECO:0000259" key="12">
    <source>
        <dbReference type="Pfam" id="PF05572"/>
    </source>
</evidence>
<evidence type="ECO:0000256" key="9">
    <source>
        <dbReference type="ARBA" id="ARBA00023157"/>
    </source>
</evidence>
<dbReference type="GO" id="GO:0006508">
    <property type="term" value="P:proteolysis"/>
    <property type="evidence" value="ECO:0007669"/>
    <property type="project" value="UniProtKB-KW"/>
</dbReference>
<dbReference type="AlphaFoldDB" id="A0A2C5ZDR7"/>
<keyword evidence="3" id="KW-0645">Protease</keyword>
<dbReference type="PANTHER" id="PTHR47466">
    <property type="match status" value="1"/>
</dbReference>
<evidence type="ECO:0000256" key="11">
    <source>
        <dbReference type="SAM" id="SignalP"/>
    </source>
</evidence>
<evidence type="ECO:0000256" key="2">
    <source>
        <dbReference type="ARBA" id="ARBA00008721"/>
    </source>
</evidence>
<feature type="domain" description="Peptidase M43 pregnancy-associated plasma-A" evidence="12">
    <location>
        <begin position="136"/>
        <end position="278"/>
    </location>
</feature>
<organism evidence="13 14">
    <name type="scientific">Ophiocordyceps australis</name>
    <dbReference type="NCBI Taxonomy" id="1399860"/>
    <lineage>
        <taxon>Eukaryota</taxon>
        <taxon>Fungi</taxon>
        <taxon>Dikarya</taxon>
        <taxon>Ascomycota</taxon>
        <taxon>Pezizomycotina</taxon>
        <taxon>Sordariomycetes</taxon>
        <taxon>Hypocreomycetidae</taxon>
        <taxon>Hypocreales</taxon>
        <taxon>Ophiocordycipitaceae</taxon>
        <taxon>Ophiocordyceps</taxon>
    </lineage>
</organism>
<dbReference type="GO" id="GO:0046872">
    <property type="term" value="F:metal ion binding"/>
    <property type="evidence" value="ECO:0007669"/>
    <property type="project" value="UniProtKB-KW"/>
</dbReference>
<comment type="similarity">
    <text evidence="2">Belongs to the peptidase M43B family.</text>
</comment>
<feature type="region of interest" description="Disordered" evidence="10">
    <location>
        <begin position="320"/>
        <end position="349"/>
    </location>
</feature>
<evidence type="ECO:0000256" key="10">
    <source>
        <dbReference type="SAM" id="MobiDB-lite"/>
    </source>
</evidence>
<name>A0A2C5ZDR7_9HYPO</name>
<feature type="chain" id="PRO_5013378914" description="Peptidase M43 pregnancy-associated plasma-A domain-containing protein" evidence="11">
    <location>
        <begin position="16"/>
        <end position="349"/>
    </location>
</feature>
<keyword evidence="6" id="KW-0378">Hydrolase</keyword>
<dbReference type="InterPro" id="IPR024079">
    <property type="entry name" value="MetalloPept_cat_dom_sf"/>
</dbReference>
<dbReference type="Gene3D" id="3.40.390.10">
    <property type="entry name" value="Collagenase (Catalytic Domain)"/>
    <property type="match status" value="1"/>
</dbReference>
<gene>
    <name evidence="13" type="ORF">CDD82_3460</name>
</gene>
<keyword evidence="9" id="KW-1015">Disulfide bond</keyword>
<dbReference type="EMBL" id="NJEU01000262">
    <property type="protein sequence ID" value="PHH77564.1"/>
    <property type="molecule type" value="Genomic_DNA"/>
</dbReference>
<dbReference type="InterPro" id="IPR008754">
    <property type="entry name" value="Peptidase_M43"/>
</dbReference>
<dbReference type="SUPFAM" id="SSF55486">
    <property type="entry name" value="Metalloproteases ('zincins'), catalytic domain"/>
    <property type="match status" value="1"/>
</dbReference>
<evidence type="ECO:0000256" key="4">
    <source>
        <dbReference type="ARBA" id="ARBA00022723"/>
    </source>
</evidence>
<proteinExistence type="inferred from homology"/>
<protein>
    <recommendedName>
        <fullName evidence="12">Peptidase M43 pregnancy-associated plasma-A domain-containing protein</fullName>
    </recommendedName>
</protein>
<evidence type="ECO:0000256" key="6">
    <source>
        <dbReference type="ARBA" id="ARBA00022801"/>
    </source>
</evidence>
<feature type="compositionally biased region" description="Basic and acidic residues" evidence="10">
    <location>
        <begin position="340"/>
        <end position="349"/>
    </location>
</feature>
<feature type="signal peptide" evidence="11">
    <location>
        <begin position="1"/>
        <end position="15"/>
    </location>
</feature>
<dbReference type="Proteomes" id="UP000224854">
    <property type="component" value="Unassembled WGS sequence"/>
</dbReference>
<evidence type="ECO:0000256" key="3">
    <source>
        <dbReference type="ARBA" id="ARBA00022670"/>
    </source>
</evidence>
<dbReference type="CDD" id="cd04275">
    <property type="entry name" value="ZnMc_pappalysin_like"/>
    <property type="match status" value="1"/>
</dbReference>
<dbReference type="OrthoDB" id="536211at2759"/>
<comment type="caution">
    <text evidence="13">The sequence shown here is derived from an EMBL/GenBank/DDBJ whole genome shotgun (WGS) entry which is preliminary data.</text>
</comment>
<keyword evidence="8" id="KW-0482">Metalloprotease</keyword>
<keyword evidence="7" id="KW-0862">Zinc</keyword>
<reference evidence="13 14" key="1">
    <citation type="submission" date="2017-06" db="EMBL/GenBank/DDBJ databases">
        <title>Ant-infecting Ophiocordyceps genomes reveal a high diversity of potential behavioral manipulation genes and a possible major role for enterotoxins.</title>
        <authorList>
            <person name="De Bekker C."/>
            <person name="Evans H.C."/>
            <person name="Brachmann A."/>
            <person name="Hughes D.P."/>
        </authorList>
    </citation>
    <scope>NUCLEOTIDE SEQUENCE [LARGE SCALE GENOMIC DNA]</scope>
    <source>
        <strain evidence="13 14">1348a</strain>
    </source>
</reference>
<keyword evidence="5 11" id="KW-0732">Signal</keyword>
<evidence type="ECO:0000256" key="5">
    <source>
        <dbReference type="ARBA" id="ARBA00022729"/>
    </source>
</evidence>
<dbReference type="PANTHER" id="PTHR47466:SF1">
    <property type="entry name" value="METALLOPROTEASE MEP1 (AFU_ORTHOLOGUE AFUA_1G07730)-RELATED"/>
    <property type="match status" value="1"/>
</dbReference>
<dbReference type="GO" id="GO:0008237">
    <property type="term" value="F:metallopeptidase activity"/>
    <property type="evidence" value="ECO:0007669"/>
    <property type="project" value="UniProtKB-KW"/>
</dbReference>
<evidence type="ECO:0000313" key="13">
    <source>
        <dbReference type="EMBL" id="PHH77564.1"/>
    </source>
</evidence>
<evidence type="ECO:0000256" key="7">
    <source>
        <dbReference type="ARBA" id="ARBA00022833"/>
    </source>
</evidence>
<evidence type="ECO:0000313" key="14">
    <source>
        <dbReference type="Proteomes" id="UP000224854"/>
    </source>
</evidence>
<sequence>MYFSSLFFMASAVMAASMGRKEDVPFGCGAPAPAEMHINMTKSLMERQAGLNERRQVSSGQINIDTYLHVVSVDESLEGGNLYPDLLHNQMRILNEQYAPAGISFTLRDIDWTYNPDWATMRDEMGMKSALRRGNYEALNIYYVTHLERPGLSGFCYYPDSNSPPNSPGFIRDGCTVVGGSVPGAPQIFNGNNAMVTTHEVGHWMGLFHTFEGESCWGPGDYVDDTPQQSSPTRGCPTERKSCPGAPGMDPIHNYMDYASPPCATEFTMGQINRMKGMWETYRQGGGGGWEEWYQKRGVEEGGDFEAGKKLPWTGEYIPAKKQSEKRDGKSEFFIPDNMKGARVDEEGM</sequence>
<feature type="compositionally biased region" description="Basic and acidic residues" evidence="10">
    <location>
        <begin position="322"/>
        <end position="331"/>
    </location>
</feature>
<evidence type="ECO:0000256" key="8">
    <source>
        <dbReference type="ARBA" id="ARBA00023049"/>
    </source>
</evidence>
<keyword evidence="4" id="KW-0479">Metal-binding</keyword>
<comment type="function">
    <text evidence="1">Secreted metalloproteinase that allows assimilation of proteinaceous substrates.</text>
</comment>
<keyword evidence="14" id="KW-1185">Reference proteome</keyword>